<name>A0A1I7A2A5_9FLAO</name>
<evidence type="ECO:0000313" key="2">
    <source>
        <dbReference type="EMBL" id="SFT69042.1"/>
    </source>
</evidence>
<proteinExistence type="predicted"/>
<dbReference type="PROSITE" id="PS51257">
    <property type="entry name" value="PROKAR_LIPOPROTEIN"/>
    <property type="match status" value="1"/>
</dbReference>
<evidence type="ECO:0000313" key="3">
    <source>
        <dbReference type="Proteomes" id="UP000236454"/>
    </source>
</evidence>
<reference evidence="2 3" key="1">
    <citation type="submission" date="2016-10" db="EMBL/GenBank/DDBJ databases">
        <authorList>
            <person name="de Groot N.N."/>
        </authorList>
    </citation>
    <scope>NUCLEOTIDE SEQUENCE [LARGE SCALE GENOMIC DNA]</scope>
    <source>
        <strain evidence="2 3">CGMCC 1.7005</strain>
    </source>
</reference>
<feature type="chain" id="PRO_5014867336" description="Carboxypeptidase regulatory-like domain-containing protein" evidence="1">
    <location>
        <begin position="19"/>
        <end position="96"/>
    </location>
</feature>
<keyword evidence="3" id="KW-1185">Reference proteome</keyword>
<accession>A0A1I7A2A5</accession>
<keyword evidence="1" id="KW-0732">Signal</keyword>
<gene>
    <name evidence="2" type="ORF">SAMN05216474_1833</name>
</gene>
<dbReference type="SUPFAM" id="SSF49464">
    <property type="entry name" value="Carboxypeptidase regulatory domain-like"/>
    <property type="match status" value="1"/>
</dbReference>
<organism evidence="2 3">
    <name type="scientific">Lishizhenia tianjinensis</name>
    <dbReference type="NCBI Taxonomy" id="477690"/>
    <lineage>
        <taxon>Bacteria</taxon>
        <taxon>Pseudomonadati</taxon>
        <taxon>Bacteroidota</taxon>
        <taxon>Flavobacteriia</taxon>
        <taxon>Flavobacteriales</taxon>
        <taxon>Crocinitomicaceae</taxon>
        <taxon>Lishizhenia</taxon>
    </lineage>
</organism>
<protein>
    <recommendedName>
        <fullName evidence="4">Carboxypeptidase regulatory-like domain-containing protein</fullName>
    </recommendedName>
</protein>
<dbReference type="InterPro" id="IPR008969">
    <property type="entry name" value="CarboxyPept-like_regulatory"/>
</dbReference>
<feature type="signal peptide" evidence="1">
    <location>
        <begin position="1"/>
        <end position="18"/>
    </location>
</feature>
<dbReference type="RefSeq" id="WP_090248617.1">
    <property type="nucleotide sequence ID" value="NZ_FPAS01000002.1"/>
</dbReference>
<sequence>MYKLLITLLILFVLYACQKDDPINENPGNNITTTHHNAYFQGIITDSTTGLPLSGYNVRVYGPSASLDTLIDGTYLLHVYWYEGKLSYPKPSMVHV</sequence>
<dbReference type="STRING" id="477690.SAMN05216474_1833"/>
<dbReference type="AlphaFoldDB" id="A0A1I7A2A5"/>
<dbReference type="EMBL" id="FPAS01000002">
    <property type="protein sequence ID" value="SFT69042.1"/>
    <property type="molecule type" value="Genomic_DNA"/>
</dbReference>
<dbReference type="Proteomes" id="UP000236454">
    <property type="component" value="Unassembled WGS sequence"/>
</dbReference>
<evidence type="ECO:0008006" key="4">
    <source>
        <dbReference type="Google" id="ProtNLM"/>
    </source>
</evidence>
<evidence type="ECO:0000256" key="1">
    <source>
        <dbReference type="SAM" id="SignalP"/>
    </source>
</evidence>